<gene>
    <name evidence="1" type="ORF">SCD92_17780</name>
</gene>
<evidence type="ECO:0000313" key="2">
    <source>
        <dbReference type="Proteomes" id="UP001273505"/>
    </source>
</evidence>
<dbReference type="RefSeq" id="WP_302724155.1">
    <property type="nucleotide sequence ID" value="NZ_JAULRU010000742.1"/>
</dbReference>
<dbReference type="EMBL" id="JAXAFO010000044">
    <property type="protein sequence ID" value="MDX6851232.1"/>
    <property type="molecule type" value="Genomic_DNA"/>
</dbReference>
<comment type="caution">
    <text evidence="1">The sequence shown here is derived from an EMBL/GenBank/DDBJ whole genome shotgun (WGS) entry which is preliminary data.</text>
</comment>
<dbReference type="Proteomes" id="UP001273505">
    <property type="component" value="Unassembled WGS sequence"/>
</dbReference>
<organism evidence="1 2">
    <name type="scientific">Gilvimarinus gilvus</name>
    <dbReference type="NCBI Taxonomy" id="3058038"/>
    <lineage>
        <taxon>Bacteria</taxon>
        <taxon>Pseudomonadati</taxon>
        <taxon>Pseudomonadota</taxon>
        <taxon>Gammaproteobacteria</taxon>
        <taxon>Cellvibrionales</taxon>
        <taxon>Cellvibrionaceae</taxon>
        <taxon>Gilvimarinus</taxon>
    </lineage>
</organism>
<keyword evidence="2" id="KW-1185">Reference proteome</keyword>
<accession>A0ABU4S227</accession>
<reference evidence="1 2" key="1">
    <citation type="submission" date="2023-11" db="EMBL/GenBank/DDBJ databases">
        <title>Gilvimarinus fulvus sp. nov., isolated from the surface of Kelp.</title>
        <authorList>
            <person name="Sun Y.Y."/>
            <person name="Gong Y."/>
            <person name="Du Z.J."/>
        </authorList>
    </citation>
    <scope>NUCLEOTIDE SEQUENCE [LARGE SCALE GENOMIC DNA]</scope>
    <source>
        <strain evidence="1 2">SDUM040013</strain>
    </source>
</reference>
<evidence type="ECO:0000313" key="1">
    <source>
        <dbReference type="EMBL" id="MDX6851232.1"/>
    </source>
</evidence>
<proteinExistence type="predicted"/>
<protein>
    <submittedName>
        <fullName evidence="1">Uncharacterized protein</fullName>
    </submittedName>
</protein>
<name>A0ABU4S227_9GAMM</name>
<sequence length="65" mass="7258">MAITVAFKETELGMRPCHPSNICRGDIFYLVEDGVKGPLRKATGNAHEVPGTYREKWNIPSVEAR</sequence>